<evidence type="ECO:0000313" key="9">
    <source>
        <dbReference type="Proteomes" id="UP000001542"/>
    </source>
</evidence>
<dbReference type="FunFam" id="2.30.31.10:FF:000009">
    <property type="entry name" value="activated RNA polymerase II transcriptional coactivator p15-like"/>
    <property type="match status" value="1"/>
</dbReference>
<organism evidence="8 9">
    <name type="scientific">Trichomonas vaginalis (strain ATCC PRA-98 / G3)</name>
    <dbReference type="NCBI Taxonomy" id="412133"/>
    <lineage>
        <taxon>Eukaryota</taxon>
        <taxon>Metamonada</taxon>
        <taxon>Parabasalia</taxon>
        <taxon>Trichomonadida</taxon>
        <taxon>Trichomonadidae</taxon>
        <taxon>Trichomonas</taxon>
    </lineage>
</organism>
<evidence type="ECO:0000256" key="5">
    <source>
        <dbReference type="ARBA" id="ARBA00023163"/>
    </source>
</evidence>
<dbReference type="Pfam" id="PF02229">
    <property type="entry name" value="PC4"/>
    <property type="match status" value="1"/>
</dbReference>
<dbReference type="Proteomes" id="UP000001542">
    <property type="component" value="Unassembled WGS sequence"/>
</dbReference>
<dbReference type="GO" id="GO:0003713">
    <property type="term" value="F:transcription coactivator activity"/>
    <property type="evidence" value="ECO:0000318"/>
    <property type="project" value="GO_Central"/>
</dbReference>
<keyword evidence="5" id="KW-0804">Transcription</keyword>
<comment type="similarity">
    <text evidence="2">Belongs to the transcriptional coactivator PC4 family.</text>
</comment>
<dbReference type="PANTHER" id="PTHR13215">
    <property type="entry name" value="RNA POLYMERASE II TRANSCRIPTIONAL COACTIVATOR"/>
    <property type="match status" value="1"/>
</dbReference>
<gene>
    <name evidence="8" type="ORF">TVAG_255210</name>
</gene>
<dbReference type="InterPro" id="IPR009044">
    <property type="entry name" value="ssDNA-bd_transcriptional_reg"/>
</dbReference>
<dbReference type="InterPro" id="IPR003173">
    <property type="entry name" value="PC4_C"/>
</dbReference>
<comment type="subcellular location">
    <subcellularLocation>
        <location evidence="1">Nucleus</location>
    </subcellularLocation>
</comment>
<dbReference type="STRING" id="5722.A2FPY1"/>
<evidence type="ECO:0000313" key="8">
    <source>
        <dbReference type="EMBL" id="EAX93040.1"/>
    </source>
</evidence>
<dbReference type="InParanoid" id="A2FPY1"/>
<reference evidence="8" key="2">
    <citation type="journal article" date="2007" name="Science">
        <title>Draft genome sequence of the sexually transmitted pathogen Trichomonas vaginalis.</title>
        <authorList>
            <person name="Carlton J.M."/>
            <person name="Hirt R.P."/>
            <person name="Silva J.C."/>
            <person name="Delcher A.L."/>
            <person name="Schatz M."/>
            <person name="Zhao Q."/>
            <person name="Wortman J.R."/>
            <person name="Bidwell S.L."/>
            <person name="Alsmark U.C.M."/>
            <person name="Besteiro S."/>
            <person name="Sicheritz-Ponten T."/>
            <person name="Noel C.J."/>
            <person name="Dacks J.B."/>
            <person name="Foster P.G."/>
            <person name="Simillion C."/>
            <person name="Van de Peer Y."/>
            <person name="Miranda-Saavedra D."/>
            <person name="Barton G.J."/>
            <person name="Westrop G.D."/>
            <person name="Mueller S."/>
            <person name="Dessi D."/>
            <person name="Fiori P.L."/>
            <person name="Ren Q."/>
            <person name="Paulsen I."/>
            <person name="Zhang H."/>
            <person name="Bastida-Corcuera F.D."/>
            <person name="Simoes-Barbosa A."/>
            <person name="Brown M.T."/>
            <person name="Hayes R.D."/>
            <person name="Mukherjee M."/>
            <person name="Okumura C.Y."/>
            <person name="Schneider R."/>
            <person name="Smith A.J."/>
            <person name="Vanacova S."/>
            <person name="Villalvazo M."/>
            <person name="Haas B.J."/>
            <person name="Pertea M."/>
            <person name="Feldblyum T.V."/>
            <person name="Utterback T.R."/>
            <person name="Shu C.L."/>
            <person name="Osoegawa K."/>
            <person name="de Jong P.J."/>
            <person name="Hrdy I."/>
            <person name="Horvathova L."/>
            <person name="Zubacova Z."/>
            <person name="Dolezal P."/>
            <person name="Malik S.B."/>
            <person name="Logsdon J.M. Jr."/>
            <person name="Henze K."/>
            <person name="Gupta A."/>
            <person name="Wang C.C."/>
            <person name="Dunne R.L."/>
            <person name="Upcroft J.A."/>
            <person name="Upcroft P."/>
            <person name="White O."/>
            <person name="Salzberg S.L."/>
            <person name="Tang P."/>
            <person name="Chiu C.-H."/>
            <person name="Lee Y.-S."/>
            <person name="Embley T.M."/>
            <person name="Coombs G.H."/>
            <person name="Mottram J.C."/>
            <person name="Tachezy J."/>
            <person name="Fraser-Liggett C.M."/>
            <person name="Johnson P.J."/>
        </authorList>
    </citation>
    <scope>NUCLEOTIDE SEQUENCE [LARGE SCALE GENOMIC DNA]</scope>
    <source>
        <strain evidence="8">G3</strain>
    </source>
</reference>
<dbReference type="VEuPathDB" id="TrichDB:TVAGG3_0089170"/>
<evidence type="ECO:0000256" key="6">
    <source>
        <dbReference type="ARBA" id="ARBA00023242"/>
    </source>
</evidence>
<dbReference type="OrthoDB" id="2505440at2759"/>
<dbReference type="RefSeq" id="XP_001305970.1">
    <property type="nucleotide sequence ID" value="XM_001305969.1"/>
</dbReference>
<dbReference type="EMBL" id="DS113933">
    <property type="protein sequence ID" value="EAX93040.1"/>
    <property type="molecule type" value="Genomic_DNA"/>
</dbReference>
<dbReference type="GO" id="GO:0003677">
    <property type="term" value="F:DNA binding"/>
    <property type="evidence" value="ECO:0007669"/>
    <property type="project" value="UniProtKB-KW"/>
</dbReference>
<sequence>MAEKGLDSYSVQEKKETSYVFPLSDDEKAKKRIQVHKFKGKILFDIRELYCKDDEWLPGKKGISLRVEDFKKLKELMPLVEEAIVALGGNLDDDSE</sequence>
<evidence type="ECO:0000259" key="7">
    <source>
        <dbReference type="Pfam" id="PF02229"/>
    </source>
</evidence>
<dbReference type="KEGG" id="tva:4750758"/>
<accession>A2FPY1</accession>
<dbReference type="GO" id="GO:0060261">
    <property type="term" value="P:positive regulation of transcription initiation by RNA polymerase II"/>
    <property type="evidence" value="ECO:0007669"/>
    <property type="project" value="InterPro"/>
</dbReference>
<keyword evidence="9" id="KW-1185">Reference proteome</keyword>
<dbReference type="SMR" id="A2FPY1"/>
<evidence type="ECO:0000256" key="2">
    <source>
        <dbReference type="ARBA" id="ARBA00009001"/>
    </source>
</evidence>
<dbReference type="VEuPathDB" id="TrichDB:TVAG_255210"/>
<keyword evidence="4" id="KW-0238">DNA-binding</keyword>
<dbReference type="SUPFAM" id="SSF54447">
    <property type="entry name" value="ssDNA-binding transcriptional regulator domain"/>
    <property type="match status" value="1"/>
</dbReference>
<dbReference type="FunCoup" id="A2FPY1">
    <property type="interactions" value="184"/>
</dbReference>
<feature type="domain" description="Transcriptional coactivator p15 (PC4) C-terminal" evidence="7">
    <location>
        <begin position="28"/>
        <end position="75"/>
    </location>
</feature>
<keyword evidence="3" id="KW-0805">Transcription regulation</keyword>
<evidence type="ECO:0000256" key="3">
    <source>
        <dbReference type="ARBA" id="ARBA00023015"/>
    </source>
</evidence>
<dbReference type="GO" id="GO:0005634">
    <property type="term" value="C:nucleus"/>
    <property type="evidence" value="ECO:0000318"/>
    <property type="project" value="GO_Central"/>
</dbReference>
<keyword evidence="6" id="KW-0539">Nucleus</keyword>
<evidence type="ECO:0000256" key="1">
    <source>
        <dbReference type="ARBA" id="ARBA00004123"/>
    </source>
</evidence>
<dbReference type="Gene3D" id="2.30.31.10">
    <property type="entry name" value="Transcriptional Coactivator Pc4, Chain A"/>
    <property type="match status" value="1"/>
</dbReference>
<evidence type="ECO:0000256" key="4">
    <source>
        <dbReference type="ARBA" id="ARBA00023125"/>
    </source>
</evidence>
<dbReference type="InterPro" id="IPR045125">
    <property type="entry name" value="Sub1/Tcp4-like"/>
</dbReference>
<protein>
    <recommendedName>
        <fullName evidence="7">Transcriptional coactivator p15 (PC4) C-terminal domain-containing protein</fullName>
    </recommendedName>
</protein>
<name>A2FPY1_TRIV3</name>
<proteinExistence type="inferred from homology"/>
<dbReference type="AlphaFoldDB" id="A2FPY1"/>
<dbReference type="GO" id="GO:0005667">
    <property type="term" value="C:transcription regulator complex"/>
    <property type="evidence" value="ECO:0000318"/>
    <property type="project" value="GO_Central"/>
</dbReference>
<reference evidence="8" key="1">
    <citation type="submission" date="2006-10" db="EMBL/GenBank/DDBJ databases">
        <authorList>
            <person name="Amadeo P."/>
            <person name="Zhao Q."/>
            <person name="Wortman J."/>
            <person name="Fraser-Liggett C."/>
            <person name="Carlton J."/>
        </authorList>
    </citation>
    <scope>NUCLEOTIDE SEQUENCE</scope>
    <source>
        <strain evidence="8">G3</strain>
    </source>
</reference>